<sequence>MVTLNKEEVEANEHKTIDHYIGSTRKAPKILEWPLKSAETSNRRIGTKDVKRKEDKRVKIGMEPLITYLKLAKVDYANKIRDPEDCRTRIEVKKDEYGIGDYPPQVLEWYLKYTKSDDPDGQYNLEFWSQNCISRVEDQITKLNSRHTEGENPCMKVQKNLEAVNESENNHIQPEDQFRKTIVRSVDIGSDGVILVSKMVHDEEEDKESSNFT</sequence>
<dbReference type="AlphaFoldDB" id="A0A8H3XDJ5"/>
<dbReference type="EMBL" id="WTPW01001163">
    <property type="protein sequence ID" value="KAF0452018.1"/>
    <property type="molecule type" value="Genomic_DNA"/>
</dbReference>
<accession>A0A8H3XDJ5</accession>
<comment type="caution">
    <text evidence="1">The sequence shown here is derived from an EMBL/GenBank/DDBJ whole genome shotgun (WGS) entry which is preliminary data.</text>
</comment>
<reference evidence="1 2" key="1">
    <citation type="journal article" date="2019" name="Environ. Microbiol.">
        <title>At the nexus of three kingdoms: the genome of the mycorrhizal fungus Gigaspora margarita provides insights into plant, endobacterial and fungal interactions.</title>
        <authorList>
            <person name="Venice F."/>
            <person name="Ghignone S."/>
            <person name="Salvioli di Fossalunga A."/>
            <person name="Amselem J."/>
            <person name="Novero M."/>
            <person name="Xianan X."/>
            <person name="Sedzielewska Toro K."/>
            <person name="Morin E."/>
            <person name="Lipzen A."/>
            <person name="Grigoriev I.V."/>
            <person name="Henrissat B."/>
            <person name="Martin F.M."/>
            <person name="Bonfante P."/>
        </authorList>
    </citation>
    <scope>NUCLEOTIDE SEQUENCE [LARGE SCALE GENOMIC DNA]</scope>
    <source>
        <strain evidence="1 2">BEG34</strain>
    </source>
</reference>
<keyword evidence="2" id="KW-1185">Reference proteome</keyword>
<dbReference type="Proteomes" id="UP000439903">
    <property type="component" value="Unassembled WGS sequence"/>
</dbReference>
<proteinExistence type="predicted"/>
<protein>
    <submittedName>
        <fullName evidence="1">Uncharacterized protein</fullName>
    </submittedName>
</protein>
<evidence type="ECO:0000313" key="2">
    <source>
        <dbReference type="Proteomes" id="UP000439903"/>
    </source>
</evidence>
<organism evidence="1 2">
    <name type="scientific">Gigaspora margarita</name>
    <dbReference type="NCBI Taxonomy" id="4874"/>
    <lineage>
        <taxon>Eukaryota</taxon>
        <taxon>Fungi</taxon>
        <taxon>Fungi incertae sedis</taxon>
        <taxon>Mucoromycota</taxon>
        <taxon>Glomeromycotina</taxon>
        <taxon>Glomeromycetes</taxon>
        <taxon>Diversisporales</taxon>
        <taxon>Gigasporaceae</taxon>
        <taxon>Gigaspora</taxon>
    </lineage>
</organism>
<gene>
    <name evidence="1" type="ORF">F8M41_001954</name>
</gene>
<name>A0A8H3XDJ5_GIGMA</name>
<evidence type="ECO:0000313" key="1">
    <source>
        <dbReference type="EMBL" id="KAF0452018.1"/>
    </source>
</evidence>